<dbReference type="AlphaFoldDB" id="A0A0C2JGB0"/>
<dbReference type="EMBL" id="JWZT01002881">
    <property type="protein sequence ID" value="KII68243.1"/>
    <property type="molecule type" value="Genomic_DNA"/>
</dbReference>
<comment type="caution">
    <text evidence="1">The sequence shown here is derived from an EMBL/GenBank/DDBJ whole genome shotgun (WGS) entry which is preliminary data.</text>
</comment>
<reference evidence="1 2" key="1">
    <citation type="journal article" date="2014" name="Genome Biol. Evol.">
        <title>The genome of the myxosporean Thelohanellus kitauei shows adaptations to nutrient acquisition within its fish host.</title>
        <authorList>
            <person name="Yang Y."/>
            <person name="Xiong J."/>
            <person name="Zhou Z."/>
            <person name="Huo F."/>
            <person name="Miao W."/>
            <person name="Ran C."/>
            <person name="Liu Y."/>
            <person name="Zhang J."/>
            <person name="Feng J."/>
            <person name="Wang M."/>
            <person name="Wang M."/>
            <person name="Wang L."/>
            <person name="Yao B."/>
        </authorList>
    </citation>
    <scope>NUCLEOTIDE SEQUENCE [LARGE SCALE GENOMIC DNA]</scope>
    <source>
        <strain evidence="1">Wuqing</strain>
    </source>
</reference>
<name>A0A0C2JGB0_THEKT</name>
<gene>
    <name evidence="1" type="ORF">RF11_13365</name>
</gene>
<protein>
    <submittedName>
        <fullName evidence="1">Uncharacterized protein</fullName>
    </submittedName>
</protein>
<evidence type="ECO:0000313" key="1">
    <source>
        <dbReference type="EMBL" id="KII68243.1"/>
    </source>
</evidence>
<evidence type="ECO:0000313" key="2">
    <source>
        <dbReference type="Proteomes" id="UP000031668"/>
    </source>
</evidence>
<sequence length="128" mass="14881">MSLTDSPLTQDPATSRFFLSNKIESQNIHFIRSDSTNVKTDVGGFLHYKKRNRSDLSISCIHLEFHKEYNRLSSAQLTCQLQGHCSCIYQFLVSIVIHFENFKLFYLGFTSLRLTTHPENNYQLEKSL</sequence>
<proteinExistence type="predicted"/>
<organism evidence="1 2">
    <name type="scientific">Thelohanellus kitauei</name>
    <name type="common">Myxosporean</name>
    <dbReference type="NCBI Taxonomy" id="669202"/>
    <lineage>
        <taxon>Eukaryota</taxon>
        <taxon>Metazoa</taxon>
        <taxon>Cnidaria</taxon>
        <taxon>Myxozoa</taxon>
        <taxon>Myxosporea</taxon>
        <taxon>Bivalvulida</taxon>
        <taxon>Platysporina</taxon>
        <taxon>Myxobolidae</taxon>
        <taxon>Thelohanellus</taxon>
    </lineage>
</organism>
<accession>A0A0C2JGB0</accession>
<dbReference type="Proteomes" id="UP000031668">
    <property type="component" value="Unassembled WGS sequence"/>
</dbReference>
<keyword evidence="2" id="KW-1185">Reference proteome</keyword>